<dbReference type="PANTHER" id="PTHR33164">
    <property type="entry name" value="TRANSCRIPTIONAL REGULATOR, MARR FAMILY"/>
    <property type="match status" value="1"/>
</dbReference>
<evidence type="ECO:0000256" key="2">
    <source>
        <dbReference type="ARBA" id="ARBA00023125"/>
    </source>
</evidence>
<dbReference type="Pfam" id="PF22381">
    <property type="entry name" value="Staph_reg_Sar_Rot"/>
    <property type="match status" value="1"/>
</dbReference>
<name>A0ABX5SX43_9MICO</name>
<sequence length="173" mass="18754">MTNEPLGPELSVLQRTAWIRFAIVAHGIPAELNSRLLAQQGIGQFEFLVLNHLHLSEDRSMPMSRLAVLMASSLSRLSHVVSRLESDGRVARSRSTQDGRVAVATLTDRGEELFRTAAPGYLAAVHELFFDRLDDHDLAQLDRLVAKLLPGVDAGGILAPLARDVGGRTPSAG</sequence>
<dbReference type="EMBL" id="CP038266">
    <property type="protein sequence ID" value="QBR89817.1"/>
    <property type="molecule type" value="Genomic_DNA"/>
</dbReference>
<accession>A0ABX5SX43</accession>
<evidence type="ECO:0000313" key="6">
    <source>
        <dbReference type="Proteomes" id="UP000295748"/>
    </source>
</evidence>
<dbReference type="Gene3D" id="1.10.10.10">
    <property type="entry name" value="Winged helix-like DNA-binding domain superfamily/Winged helix DNA-binding domain"/>
    <property type="match status" value="1"/>
</dbReference>
<proteinExistence type="predicted"/>
<dbReference type="RefSeq" id="WP_135068701.1">
    <property type="nucleotide sequence ID" value="NZ_CP038266.1"/>
</dbReference>
<protein>
    <submittedName>
        <fullName evidence="5">MarR family transcriptional regulator</fullName>
    </submittedName>
</protein>
<dbReference type="PROSITE" id="PS50995">
    <property type="entry name" value="HTH_MARR_2"/>
    <property type="match status" value="1"/>
</dbReference>
<keyword evidence="3" id="KW-0804">Transcription</keyword>
<dbReference type="InterPro" id="IPR036390">
    <property type="entry name" value="WH_DNA-bd_sf"/>
</dbReference>
<organism evidence="5 6">
    <name type="scientific">Microbacterium wangchenii</name>
    <dbReference type="NCBI Taxonomy" id="2541726"/>
    <lineage>
        <taxon>Bacteria</taxon>
        <taxon>Bacillati</taxon>
        <taxon>Actinomycetota</taxon>
        <taxon>Actinomycetes</taxon>
        <taxon>Micrococcales</taxon>
        <taxon>Microbacteriaceae</taxon>
        <taxon>Microbacterium</taxon>
    </lineage>
</organism>
<reference evidence="5 6" key="1">
    <citation type="submission" date="2019-03" db="EMBL/GenBank/DDBJ databases">
        <authorList>
            <person name="Dong K."/>
        </authorList>
    </citation>
    <scope>NUCLEOTIDE SEQUENCE [LARGE SCALE GENOMIC DNA]</scope>
    <source>
        <strain evidence="6">dk512</strain>
    </source>
</reference>
<keyword evidence="2" id="KW-0238">DNA-binding</keyword>
<dbReference type="InterPro" id="IPR039422">
    <property type="entry name" value="MarR/SlyA-like"/>
</dbReference>
<dbReference type="SMART" id="SM00347">
    <property type="entry name" value="HTH_MARR"/>
    <property type="match status" value="1"/>
</dbReference>
<dbReference type="Proteomes" id="UP000295748">
    <property type="component" value="Chromosome"/>
</dbReference>
<feature type="domain" description="HTH marR-type" evidence="4">
    <location>
        <begin position="3"/>
        <end position="150"/>
    </location>
</feature>
<dbReference type="InterPro" id="IPR055166">
    <property type="entry name" value="Transc_reg_Sar_Rot_HTH"/>
</dbReference>
<evidence type="ECO:0000259" key="4">
    <source>
        <dbReference type="PROSITE" id="PS50995"/>
    </source>
</evidence>
<keyword evidence="6" id="KW-1185">Reference proteome</keyword>
<keyword evidence="1" id="KW-0805">Transcription regulation</keyword>
<dbReference type="InterPro" id="IPR036388">
    <property type="entry name" value="WH-like_DNA-bd_sf"/>
</dbReference>
<evidence type="ECO:0000256" key="3">
    <source>
        <dbReference type="ARBA" id="ARBA00023163"/>
    </source>
</evidence>
<evidence type="ECO:0000256" key="1">
    <source>
        <dbReference type="ARBA" id="ARBA00023015"/>
    </source>
</evidence>
<gene>
    <name evidence="5" type="ORF">E4K62_14685</name>
</gene>
<dbReference type="InterPro" id="IPR000835">
    <property type="entry name" value="HTH_MarR-typ"/>
</dbReference>
<dbReference type="PANTHER" id="PTHR33164:SF43">
    <property type="entry name" value="HTH-TYPE TRANSCRIPTIONAL REPRESSOR YETL"/>
    <property type="match status" value="1"/>
</dbReference>
<dbReference type="SUPFAM" id="SSF46785">
    <property type="entry name" value="Winged helix' DNA-binding domain"/>
    <property type="match status" value="1"/>
</dbReference>
<evidence type="ECO:0000313" key="5">
    <source>
        <dbReference type="EMBL" id="QBR89817.1"/>
    </source>
</evidence>